<keyword evidence="1" id="KW-0812">Transmembrane</keyword>
<proteinExistence type="predicted"/>
<sequence length="232" mass="23887">MLALGQHLPTGAPLWYSMGAGVCGGFGLLALYRALSIGIMSIAAPISALAAGVPFVWGMVRGDSPHTLQLVGAGIALLGALLAAREPSHAHVPREKFKESVTLALFSAVALGTGLVFLGYAAPGGAMPVLVADRIATSAITLPLALVMGQMGRSQMRGLWPMIAVGVFDTTANALYIYAFRQHGMMSMVGVLASLYPVTTVLLARATLNETLERHQAIGVGVALAGVALIAV</sequence>
<reference evidence="3" key="1">
    <citation type="submission" date="2020-05" db="EMBL/GenBank/DDBJ databases">
        <authorList>
            <person name="Chiriac C."/>
            <person name="Salcher M."/>
            <person name="Ghai R."/>
            <person name="Kavagutti S V."/>
        </authorList>
    </citation>
    <scope>NUCLEOTIDE SEQUENCE</scope>
</reference>
<dbReference type="Gene3D" id="1.10.3730.20">
    <property type="match status" value="1"/>
</dbReference>
<gene>
    <name evidence="3" type="ORF">UFOPK3444_00383</name>
</gene>
<dbReference type="InterPro" id="IPR037185">
    <property type="entry name" value="EmrE-like"/>
</dbReference>
<dbReference type="AlphaFoldDB" id="A0A6J7D705"/>
<organism evidence="3">
    <name type="scientific">freshwater metagenome</name>
    <dbReference type="NCBI Taxonomy" id="449393"/>
    <lineage>
        <taxon>unclassified sequences</taxon>
        <taxon>metagenomes</taxon>
        <taxon>ecological metagenomes</taxon>
    </lineage>
</organism>
<dbReference type="GO" id="GO:0016020">
    <property type="term" value="C:membrane"/>
    <property type="evidence" value="ECO:0007669"/>
    <property type="project" value="InterPro"/>
</dbReference>
<evidence type="ECO:0000259" key="2">
    <source>
        <dbReference type="Pfam" id="PF00892"/>
    </source>
</evidence>
<protein>
    <submittedName>
        <fullName evidence="3">Unannotated protein</fullName>
    </submittedName>
</protein>
<dbReference type="PANTHER" id="PTHR22911">
    <property type="entry name" value="ACYL-MALONYL CONDENSING ENZYME-RELATED"/>
    <property type="match status" value="1"/>
</dbReference>
<accession>A0A6J7D705</accession>
<dbReference type="Pfam" id="PF00892">
    <property type="entry name" value="EamA"/>
    <property type="match status" value="1"/>
</dbReference>
<dbReference type="EMBL" id="CAFBLU010000004">
    <property type="protein sequence ID" value="CAB4864754.1"/>
    <property type="molecule type" value="Genomic_DNA"/>
</dbReference>
<dbReference type="SUPFAM" id="SSF103481">
    <property type="entry name" value="Multidrug resistance efflux transporter EmrE"/>
    <property type="match status" value="2"/>
</dbReference>
<feature type="transmembrane region" description="Helical" evidence="1">
    <location>
        <begin position="12"/>
        <end position="32"/>
    </location>
</feature>
<feature type="transmembrane region" description="Helical" evidence="1">
    <location>
        <begin position="66"/>
        <end position="83"/>
    </location>
</feature>
<evidence type="ECO:0000256" key="1">
    <source>
        <dbReference type="SAM" id="Phobius"/>
    </source>
</evidence>
<feature type="transmembrane region" description="Helical" evidence="1">
    <location>
        <begin position="39"/>
        <end position="60"/>
    </location>
</feature>
<feature type="domain" description="EamA" evidence="2">
    <location>
        <begin position="101"/>
        <end position="231"/>
    </location>
</feature>
<feature type="transmembrane region" description="Helical" evidence="1">
    <location>
        <begin position="103"/>
        <end position="122"/>
    </location>
</feature>
<evidence type="ECO:0000313" key="3">
    <source>
        <dbReference type="EMBL" id="CAB4864754.1"/>
    </source>
</evidence>
<name>A0A6J7D705_9ZZZZ</name>
<dbReference type="InterPro" id="IPR000620">
    <property type="entry name" value="EamA_dom"/>
</dbReference>
<keyword evidence="1" id="KW-0472">Membrane</keyword>
<keyword evidence="1" id="KW-1133">Transmembrane helix</keyword>
<feature type="transmembrane region" description="Helical" evidence="1">
    <location>
        <begin position="159"/>
        <end position="179"/>
    </location>
</feature>